<dbReference type="InterPro" id="IPR019339">
    <property type="entry name" value="CIR_N_dom"/>
</dbReference>
<dbReference type="OrthoDB" id="2159131at2759"/>
<feature type="compositionally biased region" description="Basic and acidic residues" evidence="1">
    <location>
        <begin position="215"/>
        <end position="244"/>
    </location>
</feature>
<reference evidence="3 4" key="1">
    <citation type="journal article" date="2016" name="Genome Biol. Evol.">
        <title>Divergent and convergent evolution of fungal pathogenicity.</title>
        <authorList>
            <person name="Shang Y."/>
            <person name="Xiao G."/>
            <person name="Zheng P."/>
            <person name="Cen K."/>
            <person name="Zhan S."/>
            <person name="Wang C."/>
        </authorList>
    </citation>
    <scope>NUCLEOTIDE SEQUENCE [LARGE SCALE GENOMIC DNA]</scope>
    <source>
        <strain evidence="3 4">ARSEF 2679</strain>
    </source>
</reference>
<dbReference type="PANTHER" id="PTHR22093">
    <property type="entry name" value="LEUKOCYTE RECEPTOR CLUSTER LRC MEMBER 1"/>
    <property type="match status" value="1"/>
</dbReference>
<dbReference type="EMBL" id="AZHB01000021">
    <property type="protein sequence ID" value="OAA56892.1"/>
    <property type="molecule type" value="Genomic_DNA"/>
</dbReference>
<feature type="compositionally biased region" description="Low complexity" evidence="1">
    <location>
        <begin position="201"/>
        <end position="214"/>
    </location>
</feature>
<dbReference type="PANTHER" id="PTHR22093:SF0">
    <property type="entry name" value="LEUKOCYTE RECEPTOR CLUSTER MEMBER 1"/>
    <property type="match status" value="1"/>
</dbReference>
<dbReference type="RefSeq" id="XP_018701923.1">
    <property type="nucleotide sequence ID" value="XM_018851011.1"/>
</dbReference>
<keyword evidence="4" id="KW-1185">Reference proteome</keyword>
<proteinExistence type="predicted"/>
<sequence>MHEPTLSPIFDGKCLANAKTNHSHLLPKKSWHVYNKANVERVRRDEALAKAAEEAEEQRMQEVDAARRLAILRGEAPPPIEEERRCSSPDDPEATTTTSGGMPRGAGDGRRPRKRHGEDDTDFEMRVAKEREAVAREARRATSLSSSSAPIVDGRGHIDLFGARGEKNEEAERDKARQRREYEDQYTMRFSNAAGGGGRSSGAPWYSSSAAAAADEGKELVRKNVWGREDPRRQERDEKRRDASDPLAAMRRGAAQVPVPGVG</sequence>
<protein>
    <submittedName>
        <fullName evidence="3">CBF1-interacting co-repressor CIR</fullName>
    </submittedName>
</protein>
<evidence type="ECO:0000313" key="4">
    <source>
        <dbReference type="Proteomes" id="UP000076744"/>
    </source>
</evidence>
<comment type="caution">
    <text evidence="3">The sequence shown here is derived from an EMBL/GenBank/DDBJ whole genome shotgun (WGS) entry which is preliminary data.</text>
</comment>
<evidence type="ECO:0000313" key="3">
    <source>
        <dbReference type="EMBL" id="OAA56892.1"/>
    </source>
</evidence>
<feature type="compositionally biased region" description="Basic and acidic residues" evidence="1">
    <location>
        <begin position="154"/>
        <end position="183"/>
    </location>
</feature>
<dbReference type="STRING" id="1081104.A0A167PPM2"/>
<feature type="compositionally biased region" description="Basic and acidic residues" evidence="1">
    <location>
        <begin position="123"/>
        <end position="140"/>
    </location>
</feature>
<evidence type="ECO:0000259" key="2">
    <source>
        <dbReference type="SMART" id="SM01083"/>
    </source>
</evidence>
<feature type="region of interest" description="Disordered" evidence="1">
    <location>
        <begin position="72"/>
        <end position="263"/>
    </location>
</feature>
<dbReference type="AlphaFoldDB" id="A0A167PPM2"/>
<dbReference type="SMART" id="SM01083">
    <property type="entry name" value="Cir_N"/>
    <property type="match status" value="1"/>
</dbReference>
<name>A0A167PPM2_CORFA</name>
<dbReference type="GeneID" id="30023700"/>
<dbReference type="InterPro" id="IPR039875">
    <property type="entry name" value="LENG1-like"/>
</dbReference>
<organism evidence="3 4">
    <name type="scientific">Cordyceps fumosorosea (strain ARSEF 2679)</name>
    <name type="common">Isaria fumosorosea</name>
    <dbReference type="NCBI Taxonomy" id="1081104"/>
    <lineage>
        <taxon>Eukaryota</taxon>
        <taxon>Fungi</taxon>
        <taxon>Dikarya</taxon>
        <taxon>Ascomycota</taxon>
        <taxon>Pezizomycotina</taxon>
        <taxon>Sordariomycetes</taxon>
        <taxon>Hypocreomycetidae</taxon>
        <taxon>Hypocreales</taxon>
        <taxon>Cordycipitaceae</taxon>
        <taxon>Cordyceps</taxon>
    </lineage>
</organism>
<dbReference type="Pfam" id="PF10197">
    <property type="entry name" value="Cir_N"/>
    <property type="match status" value="1"/>
</dbReference>
<accession>A0A167PPM2</accession>
<evidence type="ECO:0000256" key="1">
    <source>
        <dbReference type="SAM" id="MobiDB-lite"/>
    </source>
</evidence>
<dbReference type="Proteomes" id="UP000076744">
    <property type="component" value="Unassembled WGS sequence"/>
</dbReference>
<feature type="domain" description="CBF1-interacting co-repressor CIR N-terminal" evidence="2">
    <location>
        <begin position="30"/>
        <end position="66"/>
    </location>
</feature>
<gene>
    <name evidence="3" type="ORF">ISF_07408</name>
</gene>